<dbReference type="STRING" id="1117702.AQZ52_01430"/>
<protein>
    <submittedName>
        <fullName evidence="1">Uncharacterized protein</fullName>
    </submittedName>
</protein>
<keyword evidence="2" id="KW-1185">Reference proteome</keyword>
<dbReference type="AlphaFoldDB" id="A0A117UZE3"/>
<reference evidence="1 2" key="1">
    <citation type="submission" date="2015-10" db="EMBL/GenBank/DDBJ databases">
        <title>Draft genome sequence of Novosphingobium fuchskuhlense DSM 25065 isolated from a surface water sample of the southwest basin of Lake Grosse Fuchskuhle.</title>
        <authorList>
            <person name="Ruckert C."/>
            <person name="Winkler A."/>
            <person name="Glaeser J."/>
            <person name="Grossart H.-P."/>
            <person name="Kalinowski J."/>
            <person name="Glaeser S."/>
        </authorList>
    </citation>
    <scope>NUCLEOTIDE SEQUENCE [LARGE SCALE GENOMIC DNA]</scope>
    <source>
        <strain evidence="1 2">FNE08-7</strain>
    </source>
</reference>
<name>A0A117UZE3_9SPHN</name>
<proteinExistence type="predicted"/>
<dbReference type="RefSeq" id="WP_067906174.1">
    <property type="nucleotide sequence ID" value="NZ_KQ954244.1"/>
</dbReference>
<organism evidence="1 2">
    <name type="scientific">Novosphingobium fuchskuhlense</name>
    <dbReference type="NCBI Taxonomy" id="1117702"/>
    <lineage>
        <taxon>Bacteria</taxon>
        <taxon>Pseudomonadati</taxon>
        <taxon>Pseudomonadota</taxon>
        <taxon>Alphaproteobacteria</taxon>
        <taxon>Sphingomonadales</taxon>
        <taxon>Sphingomonadaceae</taxon>
        <taxon>Novosphingobium</taxon>
    </lineage>
</organism>
<accession>A0A117UZE3</accession>
<dbReference type="Proteomes" id="UP000058012">
    <property type="component" value="Unassembled WGS sequence"/>
</dbReference>
<comment type="caution">
    <text evidence="1">The sequence shown here is derived from an EMBL/GenBank/DDBJ whole genome shotgun (WGS) entry which is preliminary data.</text>
</comment>
<dbReference type="EMBL" id="LLZS01000001">
    <property type="protein sequence ID" value="KUR73658.1"/>
    <property type="molecule type" value="Genomic_DNA"/>
</dbReference>
<sequence>MSPLTALLALPGAAIALQAAGSLVAVLLVFMLVNALDLGGDVRIADEAEARALANQASCGFDPVDVALDRARIGALLRNRAGEVMLIRRHGARFAARVLTSHAGARLDRGFLTLSTDDTHFGSITLDLGDKAQVWAASLRRLGARA</sequence>
<evidence type="ECO:0000313" key="2">
    <source>
        <dbReference type="Proteomes" id="UP000058012"/>
    </source>
</evidence>
<evidence type="ECO:0000313" key="1">
    <source>
        <dbReference type="EMBL" id="KUR73658.1"/>
    </source>
</evidence>
<dbReference type="OrthoDB" id="7391222at2"/>
<gene>
    <name evidence="1" type="ORF">AQZ52_01430</name>
</gene>